<dbReference type="PANTHER" id="PTHR43270:SF8">
    <property type="entry name" value="DI- AND TRIPEPTIDASE DUG2-RELATED"/>
    <property type="match status" value="1"/>
</dbReference>
<dbReference type="InterPro" id="IPR017149">
    <property type="entry name" value="GSH_degradosome_Dug2"/>
</dbReference>
<keyword evidence="4" id="KW-0479">Metal-binding</keyword>
<dbReference type="Gene3D" id="3.30.70.360">
    <property type="match status" value="1"/>
</dbReference>
<dbReference type="Pfam" id="PF00400">
    <property type="entry name" value="WD40"/>
    <property type="match status" value="3"/>
</dbReference>
<dbReference type="GO" id="GO:0006751">
    <property type="term" value="P:glutathione catabolic process"/>
    <property type="evidence" value="ECO:0007669"/>
    <property type="project" value="InterPro"/>
</dbReference>
<dbReference type="AlphaFoldDB" id="A0A9P8TQF9"/>
<sequence>MPHHHNCLDDNPITETSRRLPLRERIPTMRSSRYSPSPNRGSSNHQEHNSSNNIDSVVSQDEQSPDMVNALPLIHKWHHEFSILCTVAFPSRGLLFCGTQDHLILVYDMTTFQRKQILRGHTGSILCLTKSQDETLLFSGGSDSLVKVWDVSKMQESHTIYSLVDIGDIFSLTWSDKLNTLYFGCQNAAILFVHLLDAVPKSDASGLPVNRWDKFFDSKGPTGDKATVPSYHHQKVPQVQSRIIEIPSSNIIPYAHNGFIYSMKLFDDRGVLITGAGDGVAKIWKFNSTGLRLVKELDNDECGILSLTVHDQYLYCGLNDGSIKVWDLSTNQQLLSFYSRGGGSEDEDTISEPELQDEVLSLASSKNGFIFNGSIGGVTKWKFGTDIKQFWKAHDELILSLEIFERHGKSYLVTGGNDSSVAIWNINCGETSATATATATATAIATRHNSSSNLVTSTDNESLLSTLSHLCSFKTVSKKPELYIDDSRRCANFLRDLFKLFGAAESELIPVENGNPIVYSCFKANNNPNSEQSQHKPRILWYGHYDVIEAEEDSSSVSSGGWDSDPFKMTANDGYLLGRGVSDNKGPVLAAIYSIAELFQNGELTSDVVFLIEGEEECGSFGFQRAINDNLSLIGEIDWVLLSNSYWLDELTPCLNYGLRGVMSASIEICSDGPDRHSGVDGGVSREPTVDLIKLLGKLIDDDGKVLIPGFYNPISEKLTAKEEQLYDDIISSVANTNKDTLLAKWKYPSLTVHKIDVSGPRNNTVIPKTCKGSLSIRIVPEQNLEQVKQQFQSHVMASFKSLNSDNHVTIKLIHEAEPWLGDPSNEAFQILKEEVTKEWHKEPLFIREGGSIPSVRFLEKVLNAPAAQIPCGQSTDNAHLDNEKLRVTNLYALRRILHNTFVKLPKRNS</sequence>
<keyword evidence="5" id="KW-0677">Repeat</keyword>
<feature type="repeat" description="WD" evidence="7">
    <location>
        <begin position="253"/>
        <end position="288"/>
    </location>
</feature>
<comment type="similarity">
    <text evidence="1">Belongs to the peptidase M20A family.</text>
</comment>
<dbReference type="Pfam" id="PF01546">
    <property type="entry name" value="Peptidase_M20"/>
    <property type="match status" value="1"/>
</dbReference>
<dbReference type="PRINTS" id="PR00320">
    <property type="entry name" value="GPROTEINBRPT"/>
</dbReference>
<feature type="repeat" description="WD" evidence="7">
    <location>
        <begin position="297"/>
        <end position="336"/>
    </location>
</feature>
<dbReference type="Pfam" id="PF07687">
    <property type="entry name" value="M20_dimer"/>
    <property type="match status" value="1"/>
</dbReference>
<evidence type="ECO:0000256" key="4">
    <source>
        <dbReference type="ARBA" id="ARBA00022723"/>
    </source>
</evidence>
<dbReference type="GO" id="GO:0008233">
    <property type="term" value="F:peptidase activity"/>
    <property type="evidence" value="ECO:0007669"/>
    <property type="project" value="UniProtKB-KW"/>
</dbReference>
<evidence type="ECO:0000256" key="8">
    <source>
        <dbReference type="SAM" id="MobiDB-lite"/>
    </source>
</evidence>
<dbReference type="SUPFAM" id="SSF50978">
    <property type="entry name" value="WD40 repeat-like"/>
    <property type="match status" value="1"/>
</dbReference>
<name>A0A9P8TQF9_WICPI</name>
<evidence type="ECO:0000256" key="2">
    <source>
        <dbReference type="ARBA" id="ARBA00022574"/>
    </source>
</evidence>
<feature type="compositionally biased region" description="Basic and acidic residues" evidence="8">
    <location>
        <begin position="16"/>
        <end position="27"/>
    </location>
</feature>
<dbReference type="InterPro" id="IPR001680">
    <property type="entry name" value="WD40_rpt"/>
</dbReference>
<dbReference type="PANTHER" id="PTHR43270">
    <property type="entry name" value="BETA-ALA-HIS DIPEPTIDASE"/>
    <property type="match status" value="1"/>
</dbReference>
<keyword evidence="11" id="KW-1185">Reference proteome</keyword>
<dbReference type="PROSITE" id="PS50294">
    <property type="entry name" value="WD_REPEATS_REGION"/>
    <property type="match status" value="1"/>
</dbReference>
<evidence type="ECO:0000256" key="7">
    <source>
        <dbReference type="PROSITE-ProRule" id="PRU00221"/>
    </source>
</evidence>
<dbReference type="GO" id="GO:0006508">
    <property type="term" value="P:proteolysis"/>
    <property type="evidence" value="ECO:0007669"/>
    <property type="project" value="UniProtKB-KW"/>
</dbReference>
<gene>
    <name evidence="10" type="ORF">WICPIJ_002183</name>
</gene>
<dbReference type="EMBL" id="JAEUBG010001186">
    <property type="protein sequence ID" value="KAH3686856.1"/>
    <property type="molecule type" value="Genomic_DNA"/>
</dbReference>
<evidence type="ECO:0000256" key="3">
    <source>
        <dbReference type="ARBA" id="ARBA00022670"/>
    </source>
</evidence>
<reference evidence="10" key="1">
    <citation type="journal article" date="2021" name="Open Biol.">
        <title>Shared evolutionary footprints suggest mitochondrial oxidative damage underlies multiple complex I losses in fungi.</title>
        <authorList>
            <person name="Schikora-Tamarit M.A."/>
            <person name="Marcet-Houben M."/>
            <person name="Nosek J."/>
            <person name="Gabaldon T."/>
        </authorList>
    </citation>
    <scope>NUCLEOTIDE SEQUENCE</scope>
    <source>
        <strain evidence="10">CBS2887</strain>
    </source>
</reference>
<feature type="domain" description="Peptidase M20 dimerisation" evidence="9">
    <location>
        <begin position="657"/>
        <end position="798"/>
    </location>
</feature>
<dbReference type="Proteomes" id="UP000774326">
    <property type="component" value="Unassembled WGS sequence"/>
</dbReference>
<reference evidence="10" key="2">
    <citation type="submission" date="2021-01" db="EMBL/GenBank/DDBJ databases">
        <authorList>
            <person name="Schikora-Tamarit M.A."/>
        </authorList>
    </citation>
    <scope>NUCLEOTIDE SEQUENCE</scope>
    <source>
        <strain evidence="10">CBS2887</strain>
    </source>
</reference>
<organism evidence="10 11">
    <name type="scientific">Wickerhamomyces pijperi</name>
    <name type="common">Yeast</name>
    <name type="synonym">Pichia pijperi</name>
    <dbReference type="NCBI Taxonomy" id="599730"/>
    <lineage>
        <taxon>Eukaryota</taxon>
        <taxon>Fungi</taxon>
        <taxon>Dikarya</taxon>
        <taxon>Ascomycota</taxon>
        <taxon>Saccharomycotina</taxon>
        <taxon>Saccharomycetes</taxon>
        <taxon>Phaffomycetales</taxon>
        <taxon>Wickerhamomycetaceae</taxon>
        <taxon>Wickerhamomyces</taxon>
    </lineage>
</organism>
<evidence type="ECO:0000256" key="5">
    <source>
        <dbReference type="ARBA" id="ARBA00022737"/>
    </source>
</evidence>
<keyword evidence="2 7" id="KW-0853">WD repeat</keyword>
<proteinExistence type="inferred from homology"/>
<evidence type="ECO:0000313" key="10">
    <source>
        <dbReference type="EMBL" id="KAH3686856.1"/>
    </source>
</evidence>
<dbReference type="InterPro" id="IPR011650">
    <property type="entry name" value="Peptidase_M20_dimer"/>
</dbReference>
<evidence type="ECO:0000313" key="11">
    <source>
        <dbReference type="Proteomes" id="UP000774326"/>
    </source>
</evidence>
<feature type="compositionally biased region" description="Polar residues" evidence="8">
    <location>
        <begin position="29"/>
        <end position="41"/>
    </location>
</feature>
<dbReference type="InterPro" id="IPR002933">
    <property type="entry name" value="Peptidase_M20"/>
</dbReference>
<dbReference type="InterPro" id="IPR020472">
    <property type="entry name" value="WD40_PAC1"/>
</dbReference>
<evidence type="ECO:0000259" key="9">
    <source>
        <dbReference type="Pfam" id="PF07687"/>
    </source>
</evidence>
<feature type="repeat" description="WD" evidence="7">
    <location>
        <begin position="391"/>
        <end position="434"/>
    </location>
</feature>
<dbReference type="PIRSF" id="PIRSF037237">
    <property type="entry name" value="Peptidase_WD_repeats_DUG2"/>
    <property type="match status" value="1"/>
</dbReference>
<dbReference type="Gene3D" id="3.40.630.10">
    <property type="entry name" value="Zn peptidases"/>
    <property type="match status" value="1"/>
</dbReference>
<protein>
    <recommendedName>
        <fullName evidence="9">Peptidase M20 dimerisation domain-containing protein</fullName>
    </recommendedName>
</protein>
<dbReference type="GO" id="GO:0046872">
    <property type="term" value="F:metal ion binding"/>
    <property type="evidence" value="ECO:0007669"/>
    <property type="project" value="UniProtKB-KW"/>
</dbReference>
<dbReference type="InterPro" id="IPR019775">
    <property type="entry name" value="WD40_repeat_CS"/>
</dbReference>
<dbReference type="PROSITE" id="PS50082">
    <property type="entry name" value="WD_REPEATS_2"/>
    <property type="match status" value="4"/>
</dbReference>
<dbReference type="InterPro" id="IPR036322">
    <property type="entry name" value="WD40_repeat_dom_sf"/>
</dbReference>
<comment type="caution">
    <text evidence="10">The sequence shown here is derived from an EMBL/GenBank/DDBJ whole genome shotgun (WGS) entry which is preliminary data.</text>
</comment>
<accession>A0A9P8TQF9</accession>
<feature type="repeat" description="WD" evidence="7">
    <location>
        <begin position="118"/>
        <end position="159"/>
    </location>
</feature>
<dbReference type="SMART" id="SM00320">
    <property type="entry name" value="WD40"/>
    <property type="match status" value="6"/>
</dbReference>
<keyword evidence="3" id="KW-0645">Protease</keyword>
<evidence type="ECO:0000256" key="1">
    <source>
        <dbReference type="ARBA" id="ARBA00006247"/>
    </source>
</evidence>
<keyword evidence="6" id="KW-0378">Hydrolase</keyword>
<dbReference type="Gene3D" id="2.130.10.10">
    <property type="entry name" value="YVTN repeat-like/Quinoprotein amine dehydrogenase"/>
    <property type="match status" value="2"/>
</dbReference>
<evidence type="ECO:0000256" key="6">
    <source>
        <dbReference type="ARBA" id="ARBA00022801"/>
    </source>
</evidence>
<dbReference type="SUPFAM" id="SSF53187">
    <property type="entry name" value="Zn-dependent exopeptidases"/>
    <property type="match status" value="1"/>
</dbReference>
<feature type="region of interest" description="Disordered" evidence="8">
    <location>
        <begin position="1"/>
        <end position="62"/>
    </location>
</feature>
<dbReference type="InterPro" id="IPR051458">
    <property type="entry name" value="Cyt/Met_Dipeptidase"/>
</dbReference>
<dbReference type="PROSITE" id="PS00678">
    <property type="entry name" value="WD_REPEATS_1"/>
    <property type="match status" value="2"/>
</dbReference>
<dbReference type="OrthoDB" id="7832001at2759"/>
<dbReference type="InterPro" id="IPR015943">
    <property type="entry name" value="WD40/YVTN_repeat-like_dom_sf"/>
</dbReference>